<dbReference type="CDD" id="cd06668">
    <property type="entry name" value="PDZ4_MUPP1-like"/>
    <property type="match status" value="1"/>
</dbReference>
<dbReference type="InterPro" id="IPR051342">
    <property type="entry name" value="PDZ_scaffold"/>
</dbReference>
<feature type="compositionally biased region" description="Low complexity" evidence="5">
    <location>
        <begin position="719"/>
        <end position="736"/>
    </location>
</feature>
<dbReference type="Gene3D" id="2.30.42.10">
    <property type="match status" value="12"/>
</dbReference>
<evidence type="ECO:0000313" key="8">
    <source>
        <dbReference type="Proteomes" id="UP001195483"/>
    </source>
</evidence>
<feature type="compositionally biased region" description="Acidic residues" evidence="5">
    <location>
        <begin position="1378"/>
        <end position="1392"/>
    </location>
</feature>
<feature type="compositionally biased region" description="Pro residues" evidence="5">
    <location>
        <begin position="1221"/>
        <end position="1231"/>
    </location>
</feature>
<reference evidence="7" key="1">
    <citation type="journal article" date="2021" name="Genome Biol. Evol.">
        <title>A High-Quality Reference Genome for a Parasitic Bivalve with Doubly Uniparental Inheritance (Bivalvia: Unionida).</title>
        <authorList>
            <person name="Smith C.H."/>
        </authorList>
    </citation>
    <scope>NUCLEOTIDE SEQUENCE</scope>
    <source>
        <strain evidence="7">CHS0354</strain>
    </source>
</reference>
<organism evidence="7 8">
    <name type="scientific">Potamilus streckersoni</name>
    <dbReference type="NCBI Taxonomy" id="2493646"/>
    <lineage>
        <taxon>Eukaryota</taxon>
        <taxon>Metazoa</taxon>
        <taxon>Spiralia</taxon>
        <taxon>Lophotrochozoa</taxon>
        <taxon>Mollusca</taxon>
        <taxon>Bivalvia</taxon>
        <taxon>Autobranchia</taxon>
        <taxon>Heteroconchia</taxon>
        <taxon>Palaeoheterodonta</taxon>
        <taxon>Unionida</taxon>
        <taxon>Unionoidea</taxon>
        <taxon>Unionidae</taxon>
        <taxon>Ambleminae</taxon>
        <taxon>Lampsilini</taxon>
        <taxon>Potamilus</taxon>
    </lineage>
</organism>
<dbReference type="CDD" id="cd06669">
    <property type="entry name" value="PDZ5_MUPP1-like"/>
    <property type="match status" value="1"/>
</dbReference>
<dbReference type="CDD" id="cd06671">
    <property type="entry name" value="PDZ7_MUPP1-PD6_PATJ-like"/>
    <property type="match status" value="1"/>
</dbReference>
<feature type="compositionally biased region" description="Pro residues" evidence="5">
    <location>
        <begin position="974"/>
        <end position="985"/>
    </location>
</feature>
<feature type="domain" description="PDZ" evidence="6">
    <location>
        <begin position="373"/>
        <end position="463"/>
    </location>
</feature>
<evidence type="ECO:0000256" key="5">
    <source>
        <dbReference type="SAM" id="MobiDB-lite"/>
    </source>
</evidence>
<feature type="domain" description="PDZ" evidence="6">
    <location>
        <begin position="1250"/>
        <end position="1342"/>
    </location>
</feature>
<reference evidence="7" key="2">
    <citation type="journal article" date="2021" name="Genome Biol. Evol.">
        <title>Developing a high-quality reference genome for a parasitic bivalve with doubly uniparental inheritance (Bivalvia: Unionida).</title>
        <authorList>
            <person name="Smith C.H."/>
        </authorList>
    </citation>
    <scope>NUCLEOTIDE SEQUENCE</scope>
    <source>
        <strain evidence="7">CHS0354</strain>
        <tissue evidence="7">Mantle</tissue>
    </source>
</reference>
<evidence type="ECO:0000259" key="6">
    <source>
        <dbReference type="PROSITE" id="PS50106"/>
    </source>
</evidence>
<dbReference type="CDD" id="cd06674">
    <property type="entry name" value="PDZ11_MUPP1-PDZ9_PATJ-like"/>
    <property type="match status" value="1"/>
</dbReference>
<feature type="domain" description="PDZ" evidence="6">
    <location>
        <begin position="533"/>
        <end position="609"/>
    </location>
</feature>
<feature type="compositionally biased region" description="Polar residues" evidence="5">
    <location>
        <begin position="1525"/>
        <end position="1546"/>
    </location>
</feature>
<keyword evidence="3" id="KW-0677">Repeat</keyword>
<evidence type="ECO:0000256" key="3">
    <source>
        <dbReference type="ARBA" id="ARBA00022737"/>
    </source>
</evidence>
<dbReference type="SUPFAM" id="SSF50156">
    <property type="entry name" value="PDZ domain-like"/>
    <property type="match status" value="12"/>
</dbReference>
<feature type="domain" description="PDZ" evidence="6">
    <location>
        <begin position="2050"/>
        <end position="2133"/>
    </location>
</feature>
<dbReference type="FunFam" id="2.30.42.10:FF:000125">
    <property type="entry name" value="PATJ, crumbs cell polarity complex component"/>
    <property type="match status" value="1"/>
</dbReference>
<dbReference type="FunFam" id="2.30.42.10:FF:000038">
    <property type="entry name" value="Multiple PDZ domain protein isoform X1"/>
    <property type="match status" value="1"/>
</dbReference>
<comment type="caution">
    <text evidence="7">The sequence shown here is derived from an EMBL/GenBank/DDBJ whole genome shotgun (WGS) entry which is preliminary data.</text>
</comment>
<feature type="region of interest" description="Disordered" evidence="5">
    <location>
        <begin position="677"/>
        <end position="765"/>
    </location>
</feature>
<dbReference type="CDD" id="cd06673">
    <property type="entry name" value="PDZ10_MUPP1-PDZ8_PATJ-like"/>
    <property type="match status" value="1"/>
</dbReference>
<dbReference type="CDD" id="cd06667">
    <property type="entry name" value="PDZ2_MUPP1-like"/>
    <property type="match status" value="1"/>
</dbReference>
<dbReference type="CDD" id="cd06672">
    <property type="entry name" value="PDZ8_MUPP1-PDZ7_PATJ-PDZ2_INAD-like"/>
    <property type="match status" value="1"/>
</dbReference>
<sequence>MVLNTEWTQIEEIELINDGTGLGFGIIGGRSTGVVVKTILPGGVADSDGRLHSGDHILQIGDINVRAMGSEQVAAVLRQAGSHVRLIVARPVIDDPSLMPLPQAPIVPTLRLDEHLQQLNNLIVDSPDIILNGSNIPEEVPIISMAPNMTTSLVPGMLEHNAQIHPVPVPHPYDGPSEYPEVEYFDVELVKDIRQGLGITIAGYVGRDNTPDDLCGIFVKSIAEGSAAGLNGRIQVNDQIIEVDGQSLHGYTNHQAVEVLRKTGQVVKLKLVRYQHGAKFERLQFYLSQPPGSQQQPILPTTQVLTSVEVPTAPPLPPYEPSIQEPQRQVNIEDVNVMSMEEEDFDGELSPDIEAAIKMGWEPIVGEDFEVVVAQLSKFKEGGGLGISLEGTVDVENGVEVRPHHYIRSILPNGPVGVNKRLRSGDELLEVNGKRLLGLNHKEVVGILKDLPQYVRLVCARRKMLASETYAPPETPYFPSDFNVGAAESPPMLTKAKSEMDIPTSEPTVQMGKRSRSLEPLTGLAMWSNEPVVIELNKGDKGLGFSILDYQDPANPSETVIVIRSLVPGGVAQQDGRLVPGDRLIFVNDVNLETATLDEAVQTLKGAPKGLVQIGVAKPLPLSEAFQDRSNNISLESQIAAFNSLSSHIAAQPPPHEHAVTSNSYINAESTPILASLTRKESMSSASTTSDDLDRPLSKKSSIERRDSFYESDEEDLSFKPSPFKSPSSTSSSSPKSSPPLKKPVKPKKPKATPRKQDSQVSVTSYENEEIIQNFLAQEQQEKRLAAARSLELDHKFTDARKQREGEVITVKKEEAAIVSVRVGVSQQDNSILNQTKMKEPDTDTKQHRAEISEIIDYENNTLGPLPSYEEAILGDTGISSEPEFFDLDELEDAPPVPVREDSNQLPLQSSFKEDLSSPKLPIVSSEEQTIKPSPREPPVSKKRITVVKKAPPPVPPKPAHLIGSPGKGKDEPPPLPMSSPPPLLPTEAEIKTPPIVPSSQWMNENLDSSFSMSDNFTTSDLKAASFPSSTLRTASPGMSPLSSPVLMRSLSGGADVLPSTLEKVIKLKKSHDQLGLSVEAAEKGVNGCIVTNIAKNGAIDKEGSIQVGDYITSVNNESMRRITNAQARAILRRASLLGSIDMSISYIPSADAAVYRETASTSTTEHSPTRTMMPSPKIFPKYYRSTLSPLLKAESSSTDGGSTPTSPSRRVPGSEDGTPEPSPQRKPSPSSPLKGHISDGFQTWGPPRTVKLLREPGKSLGISIVGGKADIFRTSKENAISGIFIKHVLEDSPAGRNGTLKTGDRILEVDGKDLRNATHDQAVEIIRNAKSPVTFVVQSLGDPVCPRDSDIDRRSVQSYDESTSQQNLWTAPSQTQETEETTTAEPQDEEVDEYGYSIERIQRQYGGDLNEGELHLVEFLRGNGGLGLSLAGNKDRSKMSVFVAGIQPDSIVARDGQIQVGDELLEVNGHVLVGRSHLNASSIIKGLQTPTVKIVLRRRPDFIEHMAVKPLTVSPRLLRDEKTGSGTEPLTISTKSEGKSPGSSPISVHDVIQIIDLNKGPAGLGFAIVEDTKDGCQGIYVRSITIGGVASQNGNLSVGDQILEVADKPLIGVPYDKAIEILRNVQGTVRLKVRKVGTDNFLKDSSSPQNIQLSVPGESSTDPPTELGANQAPDDESADPLTCPIIPGKETVIEIEKGRTGLGLSIVGGADTLLGAIIIHEVYEDGAAAKDGRLWAGDQILEVGDENLREASHDYAIQVLRQTPARVRIVVFRDDTQVKDEDIYDIFTVELLKKPGKGLGLSIVGKRNDVGVYISDIVKGGVAEADGRLMQGDQIMSVNGEDMKSATQEYAAAILKTLQKKVTLTVGRLKAGSKTSSRRNSNSPGTALKKSESSASNKSRGGRHSKSVSEDASHIRTVELTFDSSGSLGLSIAGGIGSSLGDTPVMVANMNPTGPAAKSQKLKIGDKIININGVSTEGMRHEQVIQLLKSSSEGTVTLQVTQGEQTPVSISGRSSRQVSMDLTPELLTPTPQDIVFDNEDNGPPPTCSTIVLERGPEGLGFSIVGGHGSPHGDLPIYVKNVFSKGAAAENGQLKRGDQILSVNGQSLEGCTHEEAVNILKNAKGTVTLNVLS</sequence>
<feature type="region of interest" description="Disordered" evidence="5">
    <location>
        <begin position="1644"/>
        <end position="1682"/>
    </location>
</feature>
<dbReference type="CDD" id="cd06670">
    <property type="entry name" value="PDZ6_MUPP1-like"/>
    <property type="match status" value="1"/>
</dbReference>
<feature type="compositionally biased region" description="Polar residues" evidence="5">
    <location>
        <begin position="1357"/>
        <end position="1370"/>
    </location>
</feature>
<dbReference type="PANTHER" id="PTHR19964">
    <property type="entry name" value="MULTIPLE PDZ DOMAIN PROTEIN"/>
    <property type="match status" value="1"/>
</dbReference>
<keyword evidence="2" id="KW-0597">Phosphoprotein</keyword>
<evidence type="ECO:0000256" key="4">
    <source>
        <dbReference type="ARBA" id="ARBA00023136"/>
    </source>
</evidence>
<feature type="compositionally biased region" description="Polar residues" evidence="5">
    <location>
        <begin position="1159"/>
        <end position="1173"/>
    </location>
</feature>
<feature type="domain" description="PDZ" evidence="6">
    <location>
        <begin position="1065"/>
        <end position="1135"/>
    </location>
</feature>
<dbReference type="EMBL" id="JAEAOA010000316">
    <property type="protein sequence ID" value="KAK3592865.1"/>
    <property type="molecule type" value="Genomic_DNA"/>
</dbReference>
<feature type="region of interest" description="Disordered" evidence="5">
    <location>
        <begin position="1347"/>
        <end position="1392"/>
    </location>
</feature>
<dbReference type="GO" id="GO:0016020">
    <property type="term" value="C:membrane"/>
    <property type="evidence" value="ECO:0007669"/>
    <property type="project" value="UniProtKB-SubCell"/>
</dbReference>
<feature type="domain" description="PDZ" evidence="6">
    <location>
        <begin position="186"/>
        <end position="275"/>
    </location>
</feature>
<dbReference type="PANTHER" id="PTHR19964:SF92">
    <property type="entry name" value="PATJ HOMOLOG"/>
    <property type="match status" value="1"/>
</dbReference>
<feature type="compositionally biased region" description="Acidic residues" evidence="5">
    <location>
        <begin position="884"/>
        <end position="893"/>
    </location>
</feature>
<dbReference type="Proteomes" id="UP001195483">
    <property type="component" value="Unassembled WGS sequence"/>
</dbReference>
<feature type="region of interest" description="Disordered" evidence="5">
    <location>
        <begin position="1519"/>
        <end position="1546"/>
    </location>
</feature>
<feature type="region of interest" description="Disordered" evidence="5">
    <location>
        <begin position="1870"/>
        <end position="1913"/>
    </location>
</feature>
<feature type="compositionally biased region" description="Basic and acidic residues" evidence="5">
    <location>
        <begin position="1347"/>
        <end position="1356"/>
    </location>
</feature>
<protein>
    <recommendedName>
        <fullName evidence="6">PDZ domain-containing protein</fullName>
    </recommendedName>
</protein>
<feature type="compositionally biased region" description="Basic and acidic residues" evidence="5">
    <location>
        <begin position="692"/>
        <end position="709"/>
    </location>
</feature>
<feature type="compositionally biased region" description="Low complexity" evidence="5">
    <location>
        <begin position="1196"/>
        <end position="1209"/>
    </location>
</feature>
<dbReference type="PROSITE" id="PS50106">
    <property type="entry name" value="PDZ"/>
    <property type="match status" value="12"/>
</dbReference>
<reference evidence="7" key="3">
    <citation type="submission" date="2023-05" db="EMBL/GenBank/DDBJ databases">
        <authorList>
            <person name="Smith C.H."/>
        </authorList>
    </citation>
    <scope>NUCLEOTIDE SEQUENCE</scope>
    <source>
        <strain evidence="7">CHS0354</strain>
        <tissue evidence="7">Mantle</tissue>
    </source>
</reference>
<name>A0AAE0SJ27_9BIVA</name>
<proteinExistence type="predicted"/>
<dbReference type="SMART" id="SM00228">
    <property type="entry name" value="PDZ"/>
    <property type="match status" value="12"/>
</dbReference>
<gene>
    <name evidence="7" type="ORF">CHS0354_004087</name>
</gene>
<dbReference type="InterPro" id="IPR036034">
    <property type="entry name" value="PDZ_sf"/>
</dbReference>
<keyword evidence="4" id="KW-0472">Membrane</keyword>
<feature type="domain" description="PDZ" evidence="6">
    <location>
        <begin position="1789"/>
        <end position="1871"/>
    </location>
</feature>
<feature type="compositionally biased region" description="Basic residues" evidence="5">
    <location>
        <begin position="743"/>
        <end position="754"/>
    </location>
</feature>
<evidence type="ECO:0000256" key="1">
    <source>
        <dbReference type="ARBA" id="ARBA00004370"/>
    </source>
</evidence>
<comment type="subcellular location">
    <subcellularLocation>
        <location evidence="1">Membrane</location>
    </subcellularLocation>
</comment>
<feature type="domain" description="PDZ" evidence="6">
    <location>
        <begin position="12"/>
        <end position="92"/>
    </location>
</feature>
<feature type="domain" description="PDZ" evidence="6">
    <location>
        <begin position="1918"/>
        <end position="1994"/>
    </location>
</feature>
<evidence type="ECO:0000313" key="7">
    <source>
        <dbReference type="EMBL" id="KAK3592865.1"/>
    </source>
</evidence>
<accession>A0AAE0SJ27</accession>
<feature type="domain" description="PDZ" evidence="6">
    <location>
        <begin position="1555"/>
        <end position="1638"/>
    </location>
</feature>
<feature type="domain" description="PDZ" evidence="6">
    <location>
        <begin position="1693"/>
        <end position="1776"/>
    </location>
</feature>
<dbReference type="FunFam" id="2.30.42.10:FF:000070">
    <property type="entry name" value="Multiple PDZ domain protein"/>
    <property type="match status" value="1"/>
</dbReference>
<dbReference type="CDD" id="cd06791">
    <property type="entry name" value="PDZ3_MUPP1-like"/>
    <property type="match status" value="1"/>
</dbReference>
<feature type="region of interest" description="Disordered" evidence="5">
    <location>
        <begin position="1193"/>
        <end position="1249"/>
    </location>
</feature>
<feature type="region of interest" description="Disordered" evidence="5">
    <location>
        <begin position="875"/>
        <end position="990"/>
    </location>
</feature>
<dbReference type="InterPro" id="IPR001478">
    <property type="entry name" value="PDZ"/>
</dbReference>
<feature type="compositionally biased region" description="Polar residues" evidence="5">
    <location>
        <begin position="1874"/>
        <end position="1886"/>
    </location>
</feature>
<keyword evidence="8" id="KW-1185">Reference proteome</keyword>
<feature type="domain" description="PDZ" evidence="6">
    <location>
        <begin position="1417"/>
        <end position="1500"/>
    </location>
</feature>
<evidence type="ECO:0000256" key="2">
    <source>
        <dbReference type="ARBA" id="ARBA00022553"/>
    </source>
</evidence>
<feature type="compositionally biased region" description="Polar residues" evidence="5">
    <location>
        <begin position="1644"/>
        <end position="1664"/>
    </location>
</feature>
<dbReference type="CDD" id="cd06676">
    <property type="entry name" value="PDZ13_MUPP1-like"/>
    <property type="match status" value="1"/>
</dbReference>
<dbReference type="FunFam" id="2.30.42.10:FF:000110">
    <property type="entry name" value="multiple PDZ domain protein isoform X2"/>
    <property type="match status" value="1"/>
</dbReference>
<dbReference type="Pfam" id="PF00595">
    <property type="entry name" value="PDZ"/>
    <property type="match status" value="12"/>
</dbReference>
<feature type="region of interest" description="Disordered" evidence="5">
    <location>
        <begin position="1159"/>
        <end position="1178"/>
    </location>
</feature>